<keyword evidence="5" id="KW-1185">Reference proteome</keyword>
<organism evidence="4 5">
    <name type="scientific">Corynebacterium aurimucosum (strain ATCC 700975 / DSM 44827 / CIP 107346 / CN-1)</name>
    <name type="common">Corynebacterium nigricans</name>
    <dbReference type="NCBI Taxonomy" id="548476"/>
    <lineage>
        <taxon>Bacteria</taxon>
        <taxon>Bacillati</taxon>
        <taxon>Actinomycetota</taxon>
        <taxon>Actinomycetes</taxon>
        <taxon>Mycobacteriales</taxon>
        <taxon>Corynebacteriaceae</taxon>
        <taxon>Corynebacterium</taxon>
    </lineage>
</organism>
<feature type="region of interest" description="Disordered" evidence="1">
    <location>
        <begin position="357"/>
        <end position="392"/>
    </location>
</feature>
<dbReference type="SUPFAM" id="SSF52540">
    <property type="entry name" value="P-loop containing nucleoside triphosphate hydrolases"/>
    <property type="match status" value="1"/>
</dbReference>
<dbReference type="GO" id="GO:0005524">
    <property type="term" value="F:ATP binding"/>
    <property type="evidence" value="ECO:0007669"/>
    <property type="project" value="InterPro"/>
</dbReference>
<dbReference type="GO" id="GO:0004386">
    <property type="term" value="F:helicase activity"/>
    <property type="evidence" value="ECO:0007669"/>
    <property type="project" value="UniProtKB-KW"/>
</dbReference>
<dbReference type="SMART" id="SM00487">
    <property type="entry name" value="DEXDc"/>
    <property type="match status" value="1"/>
</dbReference>
<dbReference type="EMBL" id="CP001601">
    <property type="protein sequence ID" value="ACP33365.1"/>
    <property type="molecule type" value="Genomic_DNA"/>
</dbReference>
<dbReference type="Proteomes" id="UP000002077">
    <property type="component" value="Chromosome"/>
</dbReference>
<dbReference type="CDD" id="cd18785">
    <property type="entry name" value="SF2_C"/>
    <property type="match status" value="1"/>
</dbReference>
<gene>
    <name evidence="4" type="ordered locus">cauri_1772</name>
</gene>
<evidence type="ECO:0000313" key="4">
    <source>
        <dbReference type="EMBL" id="ACP33365.1"/>
    </source>
</evidence>
<dbReference type="STRING" id="548476.cauri_1772"/>
<dbReference type="KEGG" id="car:cauri_1772"/>
<protein>
    <submittedName>
        <fullName evidence="4">ATP-dependent RNA helicase</fullName>
        <ecNumber evidence="4">3.6.1.-</ecNumber>
    </submittedName>
</protein>
<feature type="region of interest" description="Disordered" evidence="1">
    <location>
        <begin position="101"/>
        <end position="128"/>
    </location>
</feature>
<dbReference type="InterPro" id="IPR054347">
    <property type="entry name" value="TOTE_primase"/>
</dbReference>
<sequence length="871" mass="96134">MDHLETYARESSRTYATSTKRLLHSQKQAHIDTISCYSHLIMTASRSPQTSSPNNTELDALRLRVEGLERALLALAGVSSIEKLLEQHAIPDAPINLAQPTESLPDVSVSPTPAARTRVPGEVTKDSPTTDKMALYMSRFRGREDIHAFAWTSKDGQKKAWFPATRHAKFKDDPSPENLRPLDASVITKHLTRTEFFAGLYPLLPDDTCYLLACDFDDGDFQQDALAYAEQCRAHGLDPLIELSRSGTGAHVWIFFETAVPAQLTRQVGLGLLASSPRPVKFSSYDRFFPAQDRLPVNARGQAQLGNLIALPLQGNHRQNGTTVFVDDDFHPFDDQFAVLSRTRLATQQQLQKIRDGLYSDNDPEQLPSPPRKHQLKQVAKTNKAKSSADTKVSVTHDSLVHIATANLDTTTLNALRHLGVFPNPEFYKLQNQRFSTWGKPRVIVRYQEDASPHGKHELRLDRGLLEPAIDILKEAGYTVTRRGHTPKPQKIDATFTGELTPPQKKALNDITAHHTGVLVAPPGTGKTVIACALIAQRRVPTAVIVRTRELAAQWHDRLTRFLDATPGTKAKPTHVVDIISATAIGRKDTDASFLEQYGQVIVDECHGVAAPGLTAALSELNIRYWTGLTATPYRSDGLDPLITMLLGPIRHTIAPQHTTRREYHPHLTEFTHEILGRVDMTEIYNALAADADRNTQILTVTAATAQAGHNVLVLSNRRAHVAALTEELRNQLPNTDVFSLTGGLTPAERHDLHAQLDASEHFVLVAMDKVAGEGFDLPTLDALVLASPISFKGNIIQRIGRVTRGATNTAATVHDFNDYNCPPLAKMFKRRQRVIKNEGFDITPVTGTPDTALPLSLADASSPQHRSKQP</sequence>
<feature type="domain" description="Helicase C-terminal" evidence="3">
    <location>
        <begin position="680"/>
        <end position="852"/>
    </location>
</feature>
<evidence type="ECO:0000313" key="5">
    <source>
        <dbReference type="Proteomes" id="UP000002077"/>
    </source>
</evidence>
<proteinExistence type="predicted"/>
<keyword evidence="4" id="KW-0067">ATP-binding</keyword>
<keyword evidence="4" id="KW-0347">Helicase</keyword>
<dbReference type="InterPro" id="IPR001650">
    <property type="entry name" value="Helicase_C-like"/>
</dbReference>
<dbReference type="InterPro" id="IPR006935">
    <property type="entry name" value="Helicase/UvrB_N"/>
</dbReference>
<dbReference type="HOGENOM" id="CLU_011771_1_0_11"/>
<evidence type="ECO:0000259" key="2">
    <source>
        <dbReference type="PROSITE" id="PS51192"/>
    </source>
</evidence>
<dbReference type="InterPro" id="IPR027417">
    <property type="entry name" value="P-loop_NTPase"/>
</dbReference>
<dbReference type="EC" id="3.6.1.-" evidence="4"/>
<dbReference type="PANTHER" id="PTHR47962">
    <property type="entry name" value="ATP-DEPENDENT HELICASE LHR-RELATED-RELATED"/>
    <property type="match status" value="1"/>
</dbReference>
<dbReference type="PROSITE" id="PS51192">
    <property type="entry name" value="HELICASE_ATP_BIND_1"/>
    <property type="match status" value="1"/>
</dbReference>
<keyword evidence="4" id="KW-0378">Hydrolase</keyword>
<name>C3PHR1_CORA7</name>
<dbReference type="SMART" id="SM00490">
    <property type="entry name" value="HELICc"/>
    <property type="match status" value="1"/>
</dbReference>
<dbReference type="InterPro" id="IPR014001">
    <property type="entry name" value="Helicase_ATP-bd"/>
</dbReference>
<dbReference type="eggNOG" id="COG1061">
    <property type="taxonomic scope" value="Bacteria"/>
</dbReference>
<evidence type="ECO:0000259" key="3">
    <source>
        <dbReference type="PROSITE" id="PS51194"/>
    </source>
</evidence>
<feature type="domain" description="Helicase ATP-binding" evidence="2">
    <location>
        <begin position="508"/>
        <end position="651"/>
    </location>
</feature>
<dbReference type="PANTHER" id="PTHR47962:SF5">
    <property type="entry name" value="ATP-DEPENDENT HELICASE LHR-RELATED"/>
    <property type="match status" value="1"/>
</dbReference>
<dbReference type="CDD" id="cd17926">
    <property type="entry name" value="DEXHc_RE"/>
    <property type="match status" value="1"/>
</dbReference>
<dbReference type="AlphaFoldDB" id="C3PHR1"/>
<dbReference type="Gene3D" id="3.40.50.300">
    <property type="entry name" value="P-loop containing nucleotide triphosphate hydrolases"/>
    <property type="match status" value="2"/>
</dbReference>
<reference evidence="4 5" key="1">
    <citation type="journal article" date="2010" name="BMC Genomics">
        <title>Complete genome sequence and lifestyle of black-pigmented Corynebacterium aurimucosum ATCC 700975 (formerly C. nigricans CN-1) isolated from a vaginal swab of a woman with spontaneous abortion.</title>
        <authorList>
            <person name="Trost E."/>
            <person name="Gotker S."/>
            <person name="Schneider J."/>
            <person name="Schneiker-Bekel S."/>
            <person name="Szczepanowski R."/>
            <person name="Tilker A."/>
            <person name="Viehoever P."/>
            <person name="Arnold W."/>
            <person name="Bekel T."/>
            <person name="Blom J."/>
            <person name="Gartemann K.H."/>
            <person name="Linke B."/>
            <person name="Goesmann A."/>
            <person name="Puhler A."/>
            <person name="Shukla S.K."/>
            <person name="Tauch A."/>
        </authorList>
    </citation>
    <scope>NUCLEOTIDE SEQUENCE [LARGE SCALE GENOMIC DNA]</scope>
    <source>
        <strain evidence="5">ATCC 700975 / DSM 44827 / CIP 107346 / CN-1</strain>
    </source>
</reference>
<dbReference type="Pfam" id="PF04851">
    <property type="entry name" value="ResIII"/>
    <property type="match status" value="1"/>
</dbReference>
<dbReference type="Pfam" id="PF00271">
    <property type="entry name" value="Helicase_C"/>
    <property type="match status" value="1"/>
</dbReference>
<evidence type="ECO:0000256" key="1">
    <source>
        <dbReference type="SAM" id="MobiDB-lite"/>
    </source>
</evidence>
<keyword evidence="4" id="KW-0547">Nucleotide-binding</keyword>
<dbReference type="OrthoDB" id="9776021at2"/>
<accession>C3PHR1</accession>
<dbReference type="InterPro" id="IPR052511">
    <property type="entry name" value="ATP-dep_Helicase"/>
</dbReference>
<dbReference type="Pfam" id="PF22548">
    <property type="entry name" value="AEP-TOTE"/>
    <property type="match status" value="1"/>
</dbReference>
<dbReference type="PROSITE" id="PS51194">
    <property type="entry name" value="HELICASE_CTER"/>
    <property type="match status" value="1"/>
</dbReference>
<dbReference type="GO" id="GO:0016887">
    <property type="term" value="F:ATP hydrolysis activity"/>
    <property type="evidence" value="ECO:0007669"/>
    <property type="project" value="TreeGrafter"/>
</dbReference>
<dbReference type="eggNOG" id="COG4951">
    <property type="taxonomic scope" value="Bacteria"/>
</dbReference>
<dbReference type="GO" id="GO:0003677">
    <property type="term" value="F:DNA binding"/>
    <property type="evidence" value="ECO:0007669"/>
    <property type="project" value="InterPro"/>
</dbReference>